<evidence type="ECO:0000256" key="1">
    <source>
        <dbReference type="SAM" id="SignalP"/>
    </source>
</evidence>
<comment type="caution">
    <text evidence="2">The sequence shown here is derived from an EMBL/GenBank/DDBJ whole genome shotgun (WGS) entry which is preliminary data.</text>
</comment>
<name>A0A9D4FB58_DREPO</name>
<dbReference type="EMBL" id="JAIWYP010000007">
    <property type="protein sequence ID" value="KAH3794218.1"/>
    <property type="molecule type" value="Genomic_DNA"/>
</dbReference>
<dbReference type="AlphaFoldDB" id="A0A9D4FB58"/>
<evidence type="ECO:0000313" key="3">
    <source>
        <dbReference type="Proteomes" id="UP000828390"/>
    </source>
</evidence>
<feature type="signal peptide" evidence="1">
    <location>
        <begin position="1"/>
        <end position="19"/>
    </location>
</feature>
<dbReference type="InterPro" id="IPR045860">
    <property type="entry name" value="Snake_toxin-like_sf"/>
</dbReference>
<gene>
    <name evidence="2" type="ORF">DPMN_147749</name>
</gene>
<reference evidence="2" key="2">
    <citation type="submission" date="2020-11" db="EMBL/GenBank/DDBJ databases">
        <authorList>
            <person name="McCartney M.A."/>
            <person name="Auch B."/>
            <person name="Kono T."/>
            <person name="Mallez S."/>
            <person name="Becker A."/>
            <person name="Gohl D.M."/>
            <person name="Silverstein K.A.T."/>
            <person name="Koren S."/>
            <person name="Bechman K.B."/>
            <person name="Herman A."/>
            <person name="Abrahante J.E."/>
            <person name="Garbe J."/>
        </authorList>
    </citation>
    <scope>NUCLEOTIDE SEQUENCE</scope>
    <source>
        <strain evidence="2">Duluth1</strain>
        <tissue evidence="2">Whole animal</tissue>
    </source>
</reference>
<organism evidence="2 3">
    <name type="scientific">Dreissena polymorpha</name>
    <name type="common">Zebra mussel</name>
    <name type="synonym">Mytilus polymorpha</name>
    <dbReference type="NCBI Taxonomy" id="45954"/>
    <lineage>
        <taxon>Eukaryota</taxon>
        <taxon>Metazoa</taxon>
        <taxon>Spiralia</taxon>
        <taxon>Lophotrochozoa</taxon>
        <taxon>Mollusca</taxon>
        <taxon>Bivalvia</taxon>
        <taxon>Autobranchia</taxon>
        <taxon>Heteroconchia</taxon>
        <taxon>Euheterodonta</taxon>
        <taxon>Imparidentia</taxon>
        <taxon>Neoheterodontei</taxon>
        <taxon>Myida</taxon>
        <taxon>Dreissenoidea</taxon>
        <taxon>Dreissenidae</taxon>
        <taxon>Dreissena</taxon>
    </lineage>
</organism>
<keyword evidence="1" id="KW-0732">Signal</keyword>
<keyword evidence="3" id="KW-1185">Reference proteome</keyword>
<protein>
    <submittedName>
        <fullName evidence="2">Uncharacterized protein</fullName>
    </submittedName>
</protein>
<dbReference type="SUPFAM" id="SSF57302">
    <property type="entry name" value="Snake toxin-like"/>
    <property type="match status" value="1"/>
</dbReference>
<feature type="chain" id="PRO_5038691603" evidence="1">
    <location>
        <begin position="20"/>
        <end position="139"/>
    </location>
</feature>
<sequence>MFLGFGVSLILGSLCYVDCLTCLQCLNIESPRHCRHVKECSPSEVCYVNQKVDEYGDVLFDIGCKNASRCSNSSHGSHACDYCCNGSLCNAAGCGQPGRNSLLKTTSALNIKRLSYFTIKVSVIDELNSQTDSLYDIQL</sequence>
<proteinExistence type="predicted"/>
<dbReference type="Proteomes" id="UP000828390">
    <property type="component" value="Unassembled WGS sequence"/>
</dbReference>
<reference evidence="2" key="1">
    <citation type="journal article" date="2019" name="bioRxiv">
        <title>The Genome of the Zebra Mussel, Dreissena polymorpha: A Resource for Invasive Species Research.</title>
        <authorList>
            <person name="McCartney M.A."/>
            <person name="Auch B."/>
            <person name="Kono T."/>
            <person name="Mallez S."/>
            <person name="Zhang Y."/>
            <person name="Obille A."/>
            <person name="Becker A."/>
            <person name="Abrahante J.E."/>
            <person name="Garbe J."/>
            <person name="Badalamenti J.P."/>
            <person name="Herman A."/>
            <person name="Mangelson H."/>
            <person name="Liachko I."/>
            <person name="Sullivan S."/>
            <person name="Sone E.D."/>
            <person name="Koren S."/>
            <person name="Silverstein K.A.T."/>
            <person name="Beckman K.B."/>
            <person name="Gohl D.M."/>
        </authorList>
    </citation>
    <scope>NUCLEOTIDE SEQUENCE</scope>
    <source>
        <strain evidence="2">Duluth1</strain>
        <tissue evidence="2">Whole animal</tissue>
    </source>
</reference>
<accession>A0A9D4FB58</accession>
<evidence type="ECO:0000313" key="2">
    <source>
        <dbReference type="EMBL" id="KAH3794218.1"/>
    </source>
</evidence>